<evidence type="ECO:0000313" key="2">
    <source>
        <dbReference type="Proteomes" id="UP000481037"/>
    </source>
</evidence>
<protein>
    <submittedName>
        <fullName evidence="1">RepA protein</fullName>
    </submittedName>
</protein>
<dbReference type="InterPro" id="IPR004322">
    <property type="entry name" value="Plasmid_replicase_bac"/>
</dbReference>
<dbReference type="RefSeq" id="WP_166455039.1">
    <property type="nucleotide sequence ID" value="NZ_WKJM01000003.1"/>
</dbReference>
<dbReference type="Proteomes" id="UP000481037">
    <property type="component" value="Unassembled WGS sequence"/>
</dbReference>
<organism evidence="1 2">
    <name type="scientific">Duganella alba</name>
    <dbReference type="NCBI Taxonomy" id="2666081"/>
    <lineage>
        <taxon>Bacteria</taxon>
        <taxon>Pseudomonadati</taxon>
        <taxon>Pseudomonadota</taxon>
        <taxon>Betaproteobacteria</taxon>
        <taxon>Burkholderiales</taxon>
        <taxon>Oxalobacteraceae</taxon>
        <taxon>Telluria group</taxon>
        <taxon>Duganella</taxon>
    </lineage>
</organism>
<name>A0A6L5QBM4_9BURK</name>
<accession>A0A6L5QBM4</accession>
<proteinExistence type="predicted"/>
<dbReference type="EMBL" id="WKJM01000003">
    <property type="protein sequence ID" value="MRX07174.1"/>
    <property type="molecule type" value="Genomic_DNA"/>
</dbReference>
<keyword evidence="2" id="KW-1185">Reference proteome</keyword>
<evidence type="ECO:0000313" key="1">
    <source>
        <dbReference type="EMBL" id="MRX07174.1"/>
    </source>
</evidence>
<dbReference type="InterPro" id="IPR009057">
    <property type="entry name" value="Homeodomain-like_sf"/>
</dbReference>
<dbReference type="Gene3D" id="1.10.340.50">
    <property type="match status" value="1"/>
</dbReference>
<gene>
    <name evidence="1" type="ORF">GJ697_04920</name>
</gene>
<dbReference type="SUPFAM" id="SSF46689">
    <property type="entry name" value="Homeodomain-like"/>
    <property type="match status" value="1"/>
</dbReference>
<comment type="caution">
    <text evidence="1">The sequence shown here is derived from an EMBL/GenBank/DDBJ whole genome shotgun (WGS) entry which is preliminary data.</text>
</comment>
<reference evidence="1 2" key="1">
    <citation type="submission" date="2019-11" db="EMBL/GenBank/DDBJ databases">
        <title>Novel species isolated from a subtropical stream in China.</title>
        <authorList>
            <person name="Lu H."/>
        </authorList>
    </citation>
    <scope>NUCLEOTIDE SEQUENCE [LARGE SCALE GENOMIC DNA]</scope>
    <source>
        <strain evidence="1 2">FT25W</strain>
    </source>
</reference>
<dbReference type="Pfam" id="PF13384">
    <property type="entry name" value="HTH_23"/>
    <property type="match status" value="1"/>
</dbReference>
<dbReference type="AlphaFoldDB" id="A0A6L5QBM4"/>
<dbReference type="Pfam" id="PF03090">
    <property type="entry name" value="Replicase"/>
    <property type="match status" value="1"/>
</dbReference>
<sequence>MASAALTALVHAQAPFRPYCAFTKHGVRVLPQKVALEAPYLQLDPPTHRSWLVLDVDRPRASMEWERADLPVPTFIAVDRENTRAHLGYALSSPVCTTDAARIAPMRYLAAVEYAYTAKIRADFAFSGPVSKNPLHPHWRVWEPANAPVYELSFLAEFVDLPNRLPPRQAGVGRNCELFDQLRIWAYSSVRDFWCPGGQGAWQEAVHRQADTFNTFAKPLGVSEIRGLARSVSRYVWRRFTPSGFRQVQAERGRLGGRASGAARLAANEDKRSSAVLMAAGGMSVRAIAKELDVGKSTVARWVSHEAMSGNSADGD</sequence>